<protein>
    <submittedName>
        <fullName evidence="2">Uncharacterized protein</fullName>
    </submittedName>
</protein>
<dbReference type="GO" id="GO:0016491">
    <property type="term" value="F:oxidoreductase activity"/>
    <property type="evidence" value="ECO:0007669"/>
    <property type="project" value="TreeGrafter"/>
</dbReference>
<sequence>MEPETAHEGMIESPASPEWNDEGLQFGVCEKCHDDVTEFYAESLHYTQNGQVNSMISYTHEGILAEGTNAITKGWELDCNECHAECGGCHVSRPKVQEGGLLSAHQFEKVPPMEKTCVGCHSTRNGGEFIGNVGPAADTHYYDYDMVCTDCHPKSNFHGTGDLPENMHVKEDLPTCISANCHADTLSEEKGIEMHLAHEDPDLLSCSVCHSQEAHGCSDCHVSYKDEKQNSVLPSSKVIDVFKIAKNPNPTELHPNKFITVRHMPMVRDSLEGMGYPELDNFDKISSWKESPTHNTQLYTPQAADCNSCHGVEKVFLTEEDILPTDSKASLEYVVTEIPEAIEAKK</sequence>
<dbReference type="PANTHER" id="PTHR35038">
    <property type="entry name" value="DISSIMILATORY SULFITE REDUCTASE SIRA"/>
    <property type="match status" value="1"/>
</dbReference>
<evidence type="ECO:0000313" key="2">
    <source>
        <dbReference type="EMBL" id="WRO23147.1"/>
    </source>
</evidence>
<dbReference type="InterPro" id="IPR051829">
    <property type="entry name" value="Multiheme_Cytochr_ET"/>
</dbReference>
<dbReference type="InterPro" id="IPR036280">
    <property type="entry name" value="Multihaem_cyt_sf"/>
</dbReference>
<evidence type="ECO:0000313" key="3">
    <source>
        <dbReference type="Proteomes" id="UP001329915"/>
    </source>
</evidence>
<dbReference type="RefSeq" id="WP_366922534.1">
    <property type="nucleotide sequence ID" value="NZ_CP121694.1"/>
</dbReference>
<dbReference type="EMBL" id="CP121694">
    <property type="protein sequence ID" value="WRO23147.1"/>
    <property type="molecule type" value="Genomic_DNA"/>
</dbReference>
<gene>
    <name evidence="2" type="ORF">MFMK1_002996</name>
</gene>
<reference evidence="2 3" key="1">
    <citation type="submission" date="2023-04" db="EMBL/GenBank/DDBJ databases">
        <authorList>
            <person name="Hsu D."/>
        </authorList>
    </citation>
    <scope>NUCLEOTIDE SEQUENCE [LARGE SCALE GENOMIC DNA]</scope>
    <source>
        <strain evidence="2 3">MK1</strain>
    </source>
</reference>
<name>A0AAU0URX3_9FIRM</name>
<proteinExistence type="predicted"/>
<dbReference type="AlphaFoldDB" id="A0AAU0URX3"/>
<evidence type="ECO:0000256" key="1">
    <source>
        <dbReference type="ARBA" id="ARBA00022729"/>
    </source>
</evidence>
<dbReference type="SUPFAM" id="SSF48695">
    <property type="entry name" value="Multiheme cytochromes"/>
    <property type="match status" value="1"/>
</dbReference>
<keyword evidence="3" id="KW-1185">Reference proteome</keyword>
<keyword evidence="1" id="KW-0732">Signal</keyword>
<organism evidence="2 3">
    <name type="scientific">Metallumcola ferriviriculae</name>
    <dbReference type="NCBI Taxonomy" id="3039180"/>
    <lineage>
        <taxon>Bacteria</taxon>
        <taxon>Bacillati</taxon>
        <taxon>Bacillota</taxon>
        <taxon>Clostridia</taxon>
        <taxon>Neomoorellales</taxon>
        <taxon>Desulfitibacteraceae</taxon>
        <taxon>Metallumcola</taxon>
    </lineage>
</organism>
<dbReference type="PANTHER" id="PTHR35038:SF8">
    <property type="entry name" value="C-TYPE POLYHEME CYTOCHROME OMCC"/>
    <property type="match status" value="1"/>
</dbReference>
<dbReference type="Proteomes" id="UP001329915">
    <property type="component" value="Chromosome"/>
</dbReference>
<dbReference type="KEGG" id="dbc:MFMK1_002996"/>
<accession>A0AAU0URX3</accession>